<name>A0AA36ML03_9DINO</name>
<evidence type="ECO:0000313" key="5">
    <source>
        <dbReference type="EMBL" id="CAJ1376364.1"/>
    </source>
</evidence>
<dbReference type="AlphaFoldDB" id="A0AA36ML03"/>
<comment type="caution">
    <text evidence="5">The sequence shown here is derived from an EMBL/GenBank/DDBJ whole genome shotgun (WGS) entry which is preliminary data.</text>
</comment>
<dbReference type="Proteomes" id="UP001178507">
    <property type="component" value="Unassembled WGS sequence"/>
</dbReference>
<organism evidence="5 6">
    <name type="scientific">Effrenium voratum</name>
    <dbReference type="NCBI Taxonomy" id="2562239"/>
    <lineage>
        <taxon>Eukaryota</taxon>
        <taxon>Sar</taxon>
        <taxon>Alveolata</taxon>
        <taxon>Dinophyceae</taxon>
        <taxon>Suessiales</taxon>
        <taxon>Symbiodiniaceae</taxon>
        <taxon>Effrenium</taxon>
    </lineage>
</organism>
<reference evidence="5" key="1">
    <citation type="submission" date="2023-08" db="EMBL/GenBank/DDBJ databases">
        <authorList>
            <person name="Chen Y."/>
            <person name="Shah S."/>
            <person name="Dougan E. K."/>
            <person name="Thang M."/>
            <person name="Chan C."/>
        </authorList>
    </citation>
    <scope>NUCLEOTIDE SEQUENCE</scope>
</reference>
<dbReference type="InterPro" id="IPR015424">
    <property type="entry name" value="PyrdxlP-dep_Trfase"/>
</dbReference>
<dbReference type="GO" id="GO:0019346">
    <property type="term" value="P:transsulfuration"/>
    <property type="evidence" value="ECO:0007669"/>
    <property type="project" value="InterPro"/>
</dbReference>
<dbReference type="PANTHER" id="PTHR11808:SF35">
    <property type="entry name" value="CYSTATHIONINE GAMMA-SYNTHASE (AFU_ORTHOLOGUE AFUA_7G01590)"/>
    <property type="match status" value="1"/>
</dbReference>
<evidence type="ECO:0000256" key="1">
    <source>
        <dbReference type="ARBA" id="ARBA00001933"/>
    </source>
</evidence>
<dbReference type="Pfam" id="PF01053">
    <property type="entry name" value="Cys_Met_Meta_PP"/>
    <property type="match status" value="1"/>
</dbReference>
<dbReference type="GO" id="GO:0030170">
    <property type="term" value="F:pyridoxal phosphate binding"/>
    <property type="evidence" value="ECO:0007669"/>
    <property type="project" value="InterPro"/>
</dbReference>
<protein>
    <recommendedName>
        <fullName evidence="7">Cystathionine gamma-synthase</fullName>
    </recommendedName>
</protein>
<keyword evidence="2 3" id="KW-0663">Pyridoxal phosphate</keyword>
<evidence type="ECO:0000256" key="2">
    <source>
        <dbReference type="ARBA" id="ARBA00022898"/>
    </source>
</evidence>
<keyword evidence="6" id="KW-1185">Reference proteome</keyword>
<dbReference type="Gene3D" id="3.40.640.10">
    <property type="entry name" value="Type I PLP-dependent aspartate aminotransferase-like (Major domain)"/>
    <property type="match status" value="1"/>
</dbReference>
<dbReference type="InterPro" id="IPR015422">
    <property type="entry name" value="PyrdxlP-dep_Trfase_small"/>
</dbReference>
<evidence type="ECO:0008006" key="7">
    <source>
        <dbReference type="Google" id="ProtNLM"/>
    </source>
</evidence>
<evidence type="ECO:0000256" key="3">
    <source>
        <dbReference type="PIRSR" id="PIRSR001434-2"/>
    </source>
</evidence>
<dbReference type="InterPro" id="IPR000277">
    <property type="entry name" value="Cys/Met-Metab_PyrdxlP-dep_enz"/>
</dbReference>
<dbReference type="GO" id="GO:0016846">
    <property type="term" value="F:carbon-sulfur lyase activity"/>
    <property type="evidence" value="ECO:0007669"/>
    <property type="project" value="TreeGrafter"/>
</dbReference>
<evidence type="ECO:0000313" key="6">
    <source>
        <dbReference type="Proteomes" id="UP001178507"/>
    </source>
</evidence>
<dbReference type="PANTHER" id="PTHR11808">
    <property type="entry name" value="TRANS-SULFURATION ENZYME FAMILY MEMBER"/>
    <property type="match status" value="1"/>
</dbReference>
<dbReference type="InterPro" id="IPR015421">
    <property type="entry name" value="PyrdxlP-dep_Trfase_major"/>
</dbReference>
<comment type="cofactor">
    <cofactor evidence="1 4">
        <name>pyridoxal 5'-phosphate</name>
        <dbReference type="ChEBI" id="CHEBI:597326"/>
    </cofactor>
</comment>
<comment type="similarity">
    <text evidence="4">Belongs to the trans-sulfuration enzymes family.</text>
</comment>
<dbReference type="SUPFAM" id="SSF53383">
    <property type="entry name" value="PLP-dependent transferases"/>
    <property type="match status" value="1"/>
</dbReference>
<dbReference type="Gene3D" id="3.90.1150.10">
    <property type="entry name" value="Aspartate Aminotransferase, domain 1"/>
    <property type="match status" value="1"/>
</dbReference>
<evidence type="ECO:0000256" key="4">
    <source>
        <dbReference type="RuleBase" id="RU362118"/>
    </source>
</evidence>
<dbReference type="GO" id="GO:0005737">
    <property type="term" value="C:cytoplasm"/>
    <property type="evidence" value="ECO:0007669"/>
    <property type="project" value="TreeGrafter"/>
</dbReference>
<feature type="modified residue" description="N6-(pyridoxal phosphate)lysine" evidence="3">
    <location>
        <position position="216"/>
    </location>
</feature>
<proteinExistence type="inferred from homology"/>
<dbReference type="EMBL" id="CAUJNA010000388">
    <property type="protein sequence ID" value="CAJ1376364.1"/>
    <property type="molecule type" value="Genomic_DNA"/>
</dbReference>
<sequence>MEPPAKTRRIEGFRGSATAAVHADALAAEEEEALRAAFSTAQDVAPPLSVSTTFTSTGDGHIYSRISAPGRSRCETLLGALEGTEEQPAHAVLYSSGLAAAFALFSHFMPRRVFITGGYHGTHQVLAQLSKISLGQAFQKLPLMPPQQIRAELREGDVIWLETPLNPTCEVADIAAYAKVAKEAKAVLCVDGTFAPPPLQRPLLLGADAVMHATTKSLAGHSDVLGGAVCVAEESAARAAQLRSDRVALGATPGNLEVWLLMRSLRTLHLRVERQSATATQLAQWLHQALSDKSHALAGLVHAVHHPSLSTEPYVANQMKGGGGCLALELATEQSAKKLPEVLRLFRNATSLGGVESLIEWRRRWDSAVSPLLLRISVGLEDFEHLQADLAQGIKASASG</sequence>
<accession>A0AA36ML03</accession>
<gene>
    <name evidence="5" type="ORF">EVOR1521_LOCUS5450</name>
</gene>
<dbReference type="PIRSF" id="PIRSF001434">
    <property type="entry name" value="CGS"/>
    <property type="match status" value="1"/>
</dbReference>